<reference evidence="1" key="1">
    <citation type="submission" date="2021-01" db="EMBL/GenBank/DDBJ databases">
        <authorList>
            <person name="Corre E."/>
            <person name="Pelletier E."/>
            <person name="Niang G."/>
            <person name="Scheremetjew M."/>
            <person name="Finn R."/>
            <person name="Kale V."/>
            <person name="Holt S."/>
            <person name="Cochrane G."/>
            <person name="Meng A."/>
            <person name="Brown T."/>
            <person name="Cohen L."/>
        </authorList>
    </citation>
    <scope>NUCLEOTIDE SEQUENCE</scope>
    <source>
        <strain evidence="1">CCAP979/52</strain>
    </source>
</reference>
<evidence type="ECO:0000313" key="1">
    <source>
        <dbReference type="EMBL" id="CAD8637712.1"/>
    </source>
</evidence>
<proteinExistence type="predicted"/>
<sequence>MTFRAPPRYYNLQDSNTISFFTVLPSGCSAEGRAAAQLANDPATLLNGSLSAAAAAEAAQLDAMKARLDAVQPLLAALLAEPEPALTIAGLDPANPLVWMGVQGQICFRIPASANTNPKGLVLYLADSTTYYVNVLGAGNSPMPADYQGCSNFSVSKGVAAGKYFIALENSATGSLFVTVGFFADKASLACTAFSYATTFGTVTIAWTMPVARASANDTVWVVNSRGTVVNWFYTSCKCQKAPGALAVPTGSFSFRVFKGTVPGGYVFELHPGGLDPMAALAPNWIPWAKFGW</sequence>
<dbReference type="AlphaFoldDB" id="A0A7S0MFV9"/>
<organism evidence="1">
    <name type="scientific">Cryptomonas curvata</name>
    <dbReference type="NCBI Taxonomy" id="233186"/>
    <lineage>
        <taxon>Eukaryota</taxon>
        <taxon>Cryptophyceae</taxon>
        <taxon>Cryptomonadales</taxon>
        <taxon>Cryptomonadaceae</taxon>
        <taxon>Cryptomonas</taxon>
    </lineage>
</organism>
<protein>
    <submittedName>
        <fullName evidence="1">Uncharacterized protein</fullName>
    </submittedName>
</protein>
<accession>A0A7S0MFV9</accession>
<gene>
    <name evidence="1" type="ORF">CCUR1050_LOCUS15396</name>
</gene>
<name>A0A7S0MFV9_9CRYP</name>
<dbReference type="EMBL" id="HBEZ01027875">
    <property type="protein sequence ID" value="CAD8637712.1"/>
    <property type="molecule type" value="Transcribed_RNA"/>
</dbReference>